<dbReference type="Pfam" id="PF08245">
    <property type="entry name" value="Mur_ligase_M"/>
    <property type="match status" value="1"/>
</dbReference>
<dbReference type="InterPro" id="IPR036565">
    <property type="entry name" value="Mur-like_cat_sf"/>
</dbReference>
<sequence length="395" mass="43800">MIDINTHPVWKGVSKFKKPAHLLRIKIARQYAKFIPKLKFIGVTGSVGKTSTVLACKSVLSEKYNTLTTLPSLDMIFNLPITILKTTPKVEKVVLEMGIEYPGEMDFYLGLVKPSVAIVTRISTQHSEFLGDIKNIASEKGKLVEALPEDGLAILNGDDSIVRKMAERTKAKTIFFGTDPRVNDVWASNVRIEKFQLVFGLNYGAESVEVTTKFLGLHSVYPLLAAAALGINFDIPLTKIKKALESVEPADHRLQALEGHNGSIILDDTYNAAPIAVEEAIDTLNRVTARRRIVILGEMKELGELSEKMHREVGQKIFREKPDLVLLGQGDANFIAKELLELGFIPQRLEYNLKNSEMVSKLLKILSKGDVVLIKGARSNRLDEVVKRISASKKG</sequence>
<dbReference type="InterPro" id="IPR013221">
    <property type="entry name" value="Mur_ligase_cen"/>
</dbReference>
<keyword evidence="1 6" id="KW-0436">Ligase</keyword>
<evidence type="ECO:0000256" key="1">
    <source>
        <dbReference type="ARBA" id="ARBA00022598"/>
    </source>
</evidence>
<dbReference type="GO" id="GO:0016881">
    <property type="term" value="F:acid-amino acid ligase activity"/>
    <property type="evidence" value="ECO:0007669"/>
    <property type="project" value="InterPro"/>
</dbReference>
<dbReference type="InterPro" id="IPR051046">
    <property type="entry name" value="MurCDEF_CellWall_CoF430Synth"/>
</dbReference>
<gene>
    <name evidence="6" type="ORF">US86_C0001G0085</name>
</gene>
<dbReference type="Pfam" id="PF02875">
    <property type="entry name" value="Mur_ligase_C"/>
    <property type="match status" value="1"/>
</dbReference>
<reference evidence="6 7" key="1">
    <citation type="journal article" date="2015" name="Nature">
        <title>rRNA introns, odd ribosomes, and small enigmatic genomes across a large radiation of phyla.</title>
        <authorList>
            <person name="Brown C.T."/>
            <person name="Hug L.A."/>
            <person name="Thomas B.C."/>
            <person name="Sharon I."/>
            <person name="Castelle C.J."/>
            <person name="Singh A."/>
            <person name="Wilkins M.J."/>
            <person name="Williams K.H."/>
            <person name="Banfield J.F."/>
        </authorList>
    </citation>
    <scope>NUCLEOTIDE SEQUENCE [LARGE SCALE GENOMIC DNA]</scope>
</reference>
<proteinExistence type="predicted"/>
<dbReference type="PATRIC" id="fig|1618422.5.peg.88"/>
<evidence type="ECO:0000313" key="7">
    <source>
        <dbReference type="Proteomes" id="UP000034235"/>
    </source>
</evidence>
<dbReference type="PANTHER" id="PTHR43024:SF1">
    <property type="entry name" value="UDP-N-ACETYLMURAMOYL-TRIPEPTIDE--D-ALANYL-D-ALANINE LIGASE"/>
    <property type="match status" value="1"/>
</dbReference>
<dbReference type="Gene3D" id="3.90.190.20">
    <property type="entry name" value="Mur ligase, C-terminal domain"/>
    <property type="match status" value="1"/>
</dbReference>
<accession>A0A0G0JHL3</accession>
<dbReference type="GO" id="GO:0005524">
    <property type="term" value="F:ATP binding"/>
    <property type="evidence" value="ECO:0007669"/>
    <property type="project" value="UniProtKB-KW"/>
</dbReference>
<evidence type="ECO:0000256" key="3">
    <source>
        <dbReference type="ARBA" id="ARBA00022840"/>
    </source>
</evidence>
<dbReference type="Proteomes" id="UP000034235">
    <property type="component" value="Unassembled WGS sequence"/>
</dbReference>
<dbReference type="SUPFAM" id="SSF53244">
    <property type="entry name" value="MurD-like peptide ligases, peptide-binding domain"/>
    <property type="match status" value="1"/>
</dbReference>
<dbReference type="InterPro" id="IPR036615">
    <property type="entry name" value="Mur_ligase_C_dom_sf"/>
</dbReference>
<evidence type="ECO:0000259" key="5">
    <source>
        <dbReference type="Pfam" id="PF08245"/>
    </source>
</evidence>
<keyword evidence="2" id="KW-0547">Nucleotide-binding</keyword>
<evidence type="ECO:0000259" key="4">
    <source>
        <dbReference type="Pfam" id="PF02875"/>
    </source>
</evidence>
<dbReference type="PANTHER" id="PTHR43024">
    <property type="entry name" value="UDP-N-ACETYLMURAMOYL-TRIPEPTIDE--D-ALANYL-D-ALANINE LIGASE"/>
    <property type="match status" value="1"/>
</dbReference>
<comment type="caution">
    <text evidence="6">The sequence shown here is derived from an EMBL/GenBank/DDBJ whole genome shotgun (WGS) entry which is preliminary data.</text>
</comment>
<name>A0A0G0JHL3_9BACT</name>
<evidence type="ECO:0000256" key="2">
    <source>
        <dbReference type="ARBA" id="ARBA00022741"/>
    </source>
</evidence>
<organism evidence="6 7">
    <name type="scientific">Candidatus Daviesbacteria bacterium GW2011_GWA2_38_24</name>
    <dbReference type="NCBI Taxonomy" id="1618422"/>
    <lineage>
        <taxon>Bacteria</taxon>
        <taxon>Candidatus Daviesiibacteriota</taxon>
    </lineage>
</organism>
<dbReference type="Gene3D" id="3.40.1190.10">
    <property type="entry name" value="Mur-like, catalytic domain"/>
    <property type="match status" value="1"/>
</dbReference>
<dbReference type="InterPro" id="IPR004101">
    <property type="entry name" value="Mur_ligase_C"/>
</dbReference>
<dbReference type="SUPFAM" id="SSF53623">
    <property type="entry name" value="MurD-like peptide ligases, catalytic domain"/>
    <property type="match status" value="1"/>
</dbReference>
<evidence type="ECO:0000313" key="6">
    <source>
        <dbReference type="EMBL" id="KKQ67158.1"/>
    </source>
</evidence>
<keyword evidence="3" id="KW-0067">ATP-binding</keyword>
<protein>
    <submittedName>
        <fullName evidence="6">UDP-N-acetylmuramoyl-tripeptide-D-alanyl-D-alanine ligase</fullName>
    </submittedName>
</protein>
<dbReference type="AlphaFoldDB" id="A0A0G0JHL3"/>
<feature type="domain" description="Mur ligase C-terminal" evidence="4">
    <location>
        <begin position="252"/>
        <end position="378"/>
    </location>
</feature>
<feature type="domain" description="Mur ligase central" evidence="5">
    <location>
        <begin position="43"/>
        <end position="229"/>
    </location>
</feature>
<dbReference type="EMBL" id="LBUP01000001">
    <property type="protein sequence ID" value="KKQ67158.1"/>
    <property type="molecule type" value="Genomic_DNA"/>
</dbReference>